<feature type="domain" description="Glycosyl hydrolase family 13 catalytic" evidence="5">
    <location>
        <begin position="147"/>
        <end position="541"/>
    </location>
</feature>
<gene>
    <name evidence="6" type="primary">glgX</name>
    <name evidence="6" type="ORF">JAO74_10155</name>
</gene>
<dbReference type="SUPFAM" id="SSF81296">
    <property type="entry name" value="E set domains"/>
    <property type="match status" value="1"/>
</dbReference>
<dbReference type="CDD" id="cd02856">
    <property type="entry name" value="E_set_GDE_Isoamylase_N"/>
    <property type="match status" value="1"/>
</dbReference>
<dbReference type="Gene3D" id="2.60.40.10">
    <property type="entry name" value="Immunoglobulins"/>
    <property type="match status" value="1"/>
</dbReference>
<dbReference type="PANTHER" id="PTHR43002">
    <property type="entry name" value="GLYCOGEN DEBRANCHING ENZYME"/>
    <property type="match status" value="1"/>
</dbReference>
<dbReference type="EMBL" id="JAELXS010000005">
    <property type="protein sequence ID" value="MBJ6122153.1"/>
    <property type="molecule type" value="Genomic_DNA"/>
</dbReference>
<evidence type="ECO:0000259" key="5">
    <source>
        <dbReference type="SMART" id="SM00642"/>
    </source>
</evidence>
<comment type="similarity">
    <text evidence="1">Belongs to the glycosyl hydrolase 13 family.</text>
</comment>
<dbReference type="InterPro" id="IPR013783">
    <property type="entry name" value="Ig-like_fold"/>
</dbReference>
<evidence type="ECO:0000256" key="2">
    <source>
        <dbReference type="ARBA" id="ARBA00022801"/>
    </source>
</evidence>
<proteinExistence type="inferred from homology"/>
<name>A0ABS0XQ54_9SPHN</name>
<evidence type="ECO:0000256" key="3">
    <source>
        <dbReference type="ARBA" id="ARBA00023295"/>
    </source>
</evidence>
<dbReference type="InterPro" id="IPR014756">
    <property type="entry name" value="Ig_E-set"/>
</dbReference>
<evidence type="ECO:0000256" key="1">
    <source>
        <dbReference type="ARBA" id="ARBA00008061"/>
    </source>
</evidence>
<dbReference type="InterPro" id="IPR006047">
    <property type="entry name" value="GH13_cat_dom"/>
</dbReference>
<organism evidence="6 7">
    <name type="scientific">Sphingomonas mollis</name>
    <dbReference type="NCBI Taxonomy" id="2795726"/>
    <lineage>
        <taxon>Bacteria</taxon>
        <taxon>Pseudomonadati</taxon>
        <taxon>Pseudomonadota</taxon>
        <taxon>Alphaproteobacteria</taxon>
        <taxon>Sphingomonadales</taxon>
        <taxon>Sphingomonadaceae</taxon>
        <taxon>Sphingomonas</taxon>
    </lineage>
</organism>
<keyword evidence="7" id="KW-1185">Reference proteome</keyword>
<dbReference type="SUPFAM" id="SSF51445">
    <property type="entry name" value="(Trans)glycosidases"/>
    <property type="match status" value="1"/>
</dbReference>
<dbReference type="NCBIfam" id="TIGR02100">
    <property type="entry name" value="glgX_debranch"/>
    <property type="match status" value="1"/>
</dbReference>
<dbReference type="InterPro" id="IPR011837">
    <property type="entry name" value="Glycogen_debranch_GlgX"/>
</dbReference>
<dbReference type="InterPro" id="IPR017853">
    <property type="entry name" value="GH"/>
</dbReference>
<dbReference type="Pfam" id="PF02922">
    <property type="entry name" value="CBM_48"/>
    <property type="match status" value="1"/>
</dbReference>
<evidence type="ECO:0000313" key="7">
    <source>
        <dbReference type="Proteomes" id="UP000640426"/>
    </source>
</evidence>
<comment type="caution">
    <text evidence="6">The sequence shown here is derived from an EMBL/GenBank/DDBJ whole genome shotgun (WGS) entry which is preliminary data.</text>
</comment>
<dbReference type="RefSeq" id="WP_199037945.1">
    <property type="nucleotide sequence ID" value="NZ_JAELXS010000005.1"/>
</dbReference>
<dbReference type="InterPro" id="IPR044505">
    <property type="entry name" value="GlgX_Isoamylase_N_E_set"/>
</dbReference>
<dbReference type="SMART" id="SM00642">
    <property type="entry name" value="Aamy"/>
    <property type="match status" value="1"/>
</dbReference>
<dbReference type="Gene3D" id="3.20.20.80">
    <property type="entry name" value="Glycosidases"/>
    <property type="match status" value="1"/>
</dbReference>
<reference evidence="7" key="1">
    <citation type="submission" date="2020-12" db="EMBL/GenBank/DDBJ databases">
        <title>Hymenobacter sp.</title>
        <authorList>
            <person name="Kim M.K."/>
        </authorList>
    </citation>
    <scope>NUCLEOTIDE SEQUENCE [LARGE SCALE GENOMIC DNA]</scope>
    <source>
        <strain evidence="7">BT553</strain>
    </source>
</reference>
<evidence type="ECO:0000313" key="6">
    <source>
        <dbReference type="EMBL" id="MBJ6122153.1"/>
    </source>
</evidence>
<dbReference type="CDD" id="cd11326">
    <property type="entry name" value="AmyAc_Glg_debranch"/>
    <property type="match status" value="1"/>
</dbReference>
<keyword evidence="2" id="KW-0378">Hydrolase</keyword>
<sequence length="610" mass="66654">MRPAAPSPADRTCGAHLRDGGTSFTVRAPEATALHLCLFDGAQERRIPMQRDGDYWHVEVPLVGAGQRYGYRAAGRHDPANAHWFDPAKLLVDPYAIELDTRFAYDPALSVFGTDTAALMPKAIVQRASAAPLPEPPLFAPGGLIYELNVRSFTMRHPDVPPEQRGTIAALAHPAIVAHFRKLGVAAIELMPIVAWIDERHLPPLGLVNAWGYNPVAPMALDPRLCPGGVAELRATVAALRDVGIGVLLDLVFNHTGESDIGGPTLSLRGLDPRSYAHAPDGSLINDAGTGNTLDFARPHVRDLTLATLRHFAMLGIDGFRFDLAPVMARSPGFDPAAPIFAAIAADPVLSTRIMIAEPWDIGPGGYQLGKFPDNWLEWNDRFRDDVRRFWRGDGSSGALATRIAGSSDTFGGTHTRSVNFVAAHDGFTLADMLAYAGRHNHANGENNRDGHGEEVCWNNGTEGPSDDPAIRTARDIDARALLATLFAARGTPMLTAGDEFGRSQRGNNNAYAQDNDATWLDWTNRDVALEDFVARLSQFRRGGPLADQAWLQSADWRDMTDRPMTPDRWNSTGGFQLRLPTPHHTIYIRIDRGERRVTLARADLLESRP</sequence>
<dbReference type="Proteomes" id="UP000640426">
    <property type="component" value="Unassembled WGS sequence"/>
</dbReference>
<keyword evidence="3" id="KW-0326">Glycosidase</keyword>
<feature type="region of interest" description="Disordered" evidence="4">
    <location>
        <begin position="443"/>
        <end position="470"/>
    </location>
</feature>
<protein>
    <submittedName>
        <fullName evidence="6">Glycogen debranching protein GlgX</fullName>
    </submittedName>
</protein>
<accession>A0ABS0XQ54</accession>
<dbReference type="InterPro" id="IPR004193">
    <property type="entry name" value="Glyco_hydro_13_N"/>
</dbReference>
<evidence type="ECO:0000256" key="4">
    <source>
        <dbReference type="SAM" id="MobiDB-lite"/>
    </source>
</evidence>